<feature type="non-terminal residue" evidence="2">
    <location>
        <position position="1"/>
    </location>
</feature>
<dbReference type="EMBL" id="JAMKFB020000007">
    <property type="protein sequence ID" value="KAL0189791.1"/>
    <property type="molecule type" value="Genomic_DNA"/>
</dbReference>
<keyword evidence="3" id="KW-1185">Reference proteome</keyword>
<name>A0ABD0QU95_CIRMR</name>
<proteinExistence type="predicted"/>
<dbReference type="AlphaFoldDB" id="A0ABD0QU95"/>
<feature type="chain" id="PRO_5044775862" evidence="1">
    <location>
        <begin position="43"/>
        <end position="72"/>
    </location>
</feature>
<feature type="signal peptide" evidence="1">
    <location>
        <begin position="1"/>
        <end position="42"/>
    </location>
</feature>
<keyword evidence="1" id="KW-0732">Signal</keyword>
<protein>
    <submittedName>
        <fullName evidence="2">Uncharacterized protein</fullName>
    </submittedName>
</protein>
<feature type="non-terminal residue" evidence="2">
    <location>
        <position position="72"/>
    </location>
</feature>
<accession>A0ABD0QU95</accession>
<reference evidence="2 3" key="1">
    <citation type="submission" date="2024-05" db="EMBL/GenBank/DDBJ databases">
        <title>Genome sequencing and assembly of Indian major carp, Cirrhinus mrigala (Hamilton, 1822).</title>
        <authorList>
            <person name="Mohindra V."/>
            <person name="Chowdhury L.M."/>
            <person name="Lal K."/>
            <person name="Jena J.K."/>
        </authorList>
    </citation>
    <scope>NUCLEOTIDE SEQUENCE [LARGE SCALE GENOMIC DNA]</scope>
    <source>
        <strain evidence="2">CM1030</strain>
        <tissue evidence="2">Blood</tissue>
    </source>
</reference>
<comment type="caution">
    <text evidence="2">The sequence shown here is derived from an EMBL/GenBank/DDBJ whole genome shotgun (WGS) entry which is preliminary data.</text>
</comment>
<dbReference type="Proteomes" id="UP001529510">
    <property type="component" value="Unassembled WGS sequence"/>
</dbReference>
<sequence>LQLFMPVFVPVRLDTRCVFCCLSVRRWLLLLVSLSSVSAAFADASPYGAGLSVSILGDISSSSAASSLQSCR</sequence>
<gene>
    <name evidence="2" type="ORF">M9458_016890</name>
</gene>
<organism evidence="2 3">
    <name type="scientific">Cirrhinus mrigala</name>
    <name type="common">Mrigala</name>
    <dbReference type="NCBI Taxonomy" id="683832"/>
    <lineage>
        <taxon>Eukaryota</taxon>
        <taxon>Metazoa</taxon>
        <taxon>Chordata</taxon>
        <taxon>Craniata</taxon>
        <taxon>Vertebrata</taxon>
        <taxon>Euteleostomi</taxon>
        <taxon>Actinopterygii</taxon>
        <taxon>Neopterygii</taxon>
        <taxon>Teleostei</taxon>
        <taxon>Ostariophysi</taxon>
        <taxon>Cypriniformes</taxon>
        <taxon>Cyprinidae</taxon>
        <taxon>Labeoninae</taxon>
        <taxon>Labeonini</taxon>
        <taxon>Cirrhinus</taxon>
    </lineage>
</organism>
<evidence type="ECO:0000313" key="3">
    <source>
        <dbReference type="Proteomes" id="UP001529510"/>
    </source>
</evidence>
<evidence type="ECO:0000256" key="1">
    <source>
        <dbReference type="SAM" id="SignalP"/>
    </source>
</evidence>
<evidence type="ECO:0000313" key="2">
    <source>
        <dbReference type="EMBL" id="KAL0189791.1"/>
    </source>
</evidence>